<sequence length="393" mass="41099">MGDPWLSIIGMPDDSADALPPASRAALAQAEVIFGGPRHLERGAAGTRGRAWPVPFSVEPVLAERGKRVAMLVSGDPFWFGAGGSIVGALDPSEWRSLPAPSTFSLVTNALGWRLEEVTCHGLHAAPLAQLRGALRPKGRMICLLRDGDAPAALAQFLCEQGAGAAQMHVAERLGGPDARLRTVQADRFDLTDVQAPVAVGVELPEGIGLPRTPGLPNDCFASDGQITKAPVRALTLSALAPRPGDLLWDIGAGSGSVSVEFCLAGGHSIAFEQHAARVENITRNIADFGLNARMQVTHGRAPEVWAGHPLPDVVFVGGGGNAALYDALLPALPAGTRLVANGVTLETEALLAQLHAAHGGSLFRIELAQAAPLGTMRGWQPLRPVVQWSVTL</sequence>
<name>A0ABP2DEU8_9RHOB</name>
<dbReference type="InterPro" id="IPR014008">
    <property type="entry name" value="Cbl_synth_MTase_CbiT"/>
</dbReference>
<dbReference type="InterPro" id="IPR012818">
    <property type="entry name" value="CbiE"/>
</dbReference>
<dbReference type="InterPro" id="IPR000878">
    <property type="entry name" value="4pyrrol_Mease"/>
</dbReference>
<dbReference type="Proteomes" id="UP000003257">
    <property type="component" value="Unassembled WGS sequence"/>
</dbReference>
<proteinExistence type="predicted"/>
<keyword evidence="4" id="KW-0808">Transferase</keyword>
<dbReference type="SUPFAM" id="SSF53790">
    <property type="entry name" value="Tetrapyrrole methylase"/>
    <property type="match status" value="1"/>
</dbReference>
<dbReference type="InterPro" id="IPR029063">
    <property type="entry name" value="SAM-dependent_MTases_sf"/>
</dbReference>
<dbReference type="NCBIfam" id="TIGR02469">
    <property type="entry name" value="CbiT"/>
    <property type="match status" value="1"/>
</dbReference>
<evidence type="ECO:0000313" key="8">
    <source>
        <dbReference type="Proteomes" id="UP000003257"/>
    </source>
</evidence>
<dbReference type="Gene3D" id="3.40.50.150">
    <property type="entry name" value="Vaccinia Virus protein VP39"/>
    <property type="match status" value="1"/>
</dbReference>
<accession>A0ABP2DEU8</accession>
<comment type="pathway">
    <text evidence="1">Cofactor biosynthesis; adenosylcobalamin biosynthesis.</text>
</comment>
<feature type="domain" description="Tetrapyrrole methylase" evidence="6">
    <location>
        <begin position="6"/>
        <end position="184"/>
    </location>
</feature>
<keyword evidence="8" id="KW-1185">Reference proteome</keyword>
<dbReference type="Pfam" id="PF00590">
    <property type="entry name" value="TP_methylase"/>
    <property type="match status" value="1"/>
</dbReference>
<dbReference type="InterPro" id="IPR050714">
    <property type="entry name" value="Cobalamin_biosynth_MTase"/>
</dbReference>
<dbReference type="PANTHER" id="PTHR43182:SF1">
    <property type="entry name" value="COBALT-PRECORRIN-7 C(5)-METHYLTRANSFERASE"/>
    <property type="match status" value="1"/>
</dbReference>
<dbReference type="Gene3D" id="3.40.1010.10">
    <property type="entry name" value="Cobalt-precorrin-4 Transmethylase, Domain 1"/>
    <property type="match status" value="1"/>
</dbReference>
<reference evidence="7 8" key="1">
    <citation type="submission" date="2007-11" db="EMBL/GenBank/DDBJ databases">
        <authorList>
            <person name="Wagner-Dobler I."/>
            <person name="Ferriera S."/>
            <person name="Johnson J."/>
            <person name="Kravitz S."/>
            <person name="Beeson K."/>
            <person name="Sutton G."/>
            <person name="Rogers Y.-H."/>
            <person name="Friedman R."/>
            <person name="Frazier M."/>
            <person name="Venter J.C."/>
        </authorList>
    </citation>
    <scope>NUCLEOTIDE SEQUENCE [LARGE SCALE GENOMIC DNA]</scope>
    <source>
        <strain evidence="7 8">HEL-45</strain>
    </source>
</reference>
<evidence type="ECO:0000259" key="6">
    <source>
        <dbReference type="Pfam" id="PF00590"/>
    </source>
</evidence>
<dbReference type="CDD" id="cd11644">
    <property type="entry name" value="Precorrin-6Y-MT"/>
    <property type="match status" value="1"/>
</dbReference>
<dbReference type="InterPro" id="IPR035996">
    <property type="entry name" value="4pyrrol_Methylase_sf"/>
</dbReference>
<gene>
    <name evidence="7" type="ORF">OIHEL45_05165</name>
</gene>
<evidence type="ECO:0000256" key="4">
    <source>
        <dbReference type="ARBA" id="ARBA00022679"/>
    </source>
</evidence>
<evidence type="ECO:0000256" key="5">
    <source>
        <dbReference type="ARBA" id="ARBA00022691"/>
    </source>
</evidence>
<evidence type="ECO:0000256" key="3">
    <source>
        <dbReference type="ARBA" id="ARBA00022603"/>
    </source>
</evidence>
<evidence type="ECO:0000256" key="2">
    <source>
        <dbReference type="ARBA" id="ARBA00022573"/>
    </source>
</evidence>
<evidence type="ECO:0000313" key="7">
    <source>
        <dbReference type="EMBL" id="EDQ06177.1"/>
    </source>
</evidence>
<comment type="caution">
    <text evidence="7">The sequence shown here is derived from an EMBL/GenBank/DDBJ whole genome shotgun (WGS) entry which is preliminary data.</text>
</comment>
<dbReference type="EMBL" id="ABID01000001">
    <property type="protein sequence ID" value="EDQ06177.1"/>
    <property type="molecule type" value="Genomic_DNA"/>
</dbReference>
<dbReference type="InterPro" id="IPR006365">
    <property type="entry name" value="Cbl_synth_CobL"/>
</dbReference>
<dbReference type="SUPFAM" id="SSF53335">
    <property type="entry name" value="S-adenosyl-L-methionine-dependent methyltransferases"/>
    <property type="match status" value="1"/>
</dbReference>
<dbReference type="InterPro" id="IPR014777">
    <property type="entry name" value="4pyrrole_Mease_sub1"/>
</dbReference>
<organism evidence="7 8">
    <name type="scientific">Sulfitobacter indolifex HEL-45</name>
    <dbReference type="NCBI Taxonomy" id="391624"/>
    <lineage>
        <taxon>Bacteria</taxon>
        <taxon>Pseudomonadati</taxon>
        <taxon>Pseudomonadota</taxon>
        <taxon>Alphaproteobacteria</taxon>
        <taxon>Rhodobacterales</taxon>
        <taxon>Roseobacteraceae</taxon>
        <taxon>Sulfitobacter</taxon>
    </lineage>
</organism>
<dbReference type="PANTHER" id="PTHR43182">
    <property type="entry name" value="COBALT-PRECORRIN-6B C(15)-METHYLTRANSFERASE (DECARBOXYLATING)"/>
    <property type="match status" value="1"/>
</dbReference>
<keyword evidence="3" id="KW-0489">Methyltransferase</keyword>
<evidence type="ECO:0000256" key="1">
    <source>
        <dbReference type="ARBA" id="ARBA00004953"/>
    </source>
</evidence>
<protein>
    <submittedName>
        <fullName evidence="7">Precorrin-6y C5,15-methyltransferase</fullName>
    </submittedName>
</protein>
<keyword evidence="5" id="KW-0949">S-adenosyl-L-methionine</keyword>
<keyword evidence="2" id="KW-0169">Cobalamin biosynthesis</keyword>
<dbReference type="PIRSF" id="PIRSF036428">
    <property type="entry name" value="CobL"/>
    <property type="match status" value="1"/>
</dbReference>
<dbReference type="RefSeq" id="WP_007118246.1">
    <property type="nucleotide sequence ID" value="NZ_ABID01000001.1"/>
</dbReference>